<gene>
    <name evidence="1" type="ORF">CAEBREN_06364</name>
</gene>
<dbReference type="InParanoid" id="G0PC40"/>
<dbReference type="OrthoDB" id="5907849at2759"/>
<dbReference type="EMBL" id="GL380229">
    <property type="protein sequence ID" value="EGT50919.1"/>
    <property type="molecule type" value="Genomic_DNA"/>
</dbReference>
<evidence type="ECO:0000313" key="2">
    <source>
        <dbReference type="Proteomes" id="UP000008068"/>
    </source>
</evidence>
<keyword evidence="2" id="KW-1185">Reference proteome</keyword>
<organism evidence="2">
    <name type="scientific">Caenorhabditis brenneri</name>
    <name type="common">Nematode worm</name>
    <dbReference type="NCBI Taxonomy" id="135651"/>
    <lineage>
        <taxon>Eukaryota</taxon>
        <taxon>Metazoa</taxon>
        <taxon>Ecdysozoa</taxon>
        <taxon>Nematoda</taxon>
        <taxon>Chromadorea</taxon>
        <taxon>Rhabditida</taxon>
        <taxon>Rhabditina</taxon>
        <taxon>Rhabditomorpha</taxon>
        <taxon>Rhabditoidea</taxon>
        <taxon>Rhabditidae</taxon>
        <taxon>Peloderinae</taxon>
        <taxon>Caenorhabditis</taxon>
    </lineage>
</organism>
<dbReference type="HOGENOM" id="CLU_3016151_0_0_1"/>
<reference evidence="2" key="1">
    <citation type="submission" date="2011-07" db="EMBL/GenBank/DDBJ databases">
        <authorList>
            <consortium name="Caenorhabditis brenneri Sequencing and Analysis Consortium"/>
            <person name="Wilson R.K."/>
        </authorList>
    </citation>
    <scope>NUCLEOTIDE SEQUENCE [LARGE SCALE GENOMIC DNA]</scope>
    <source>
        <strain evidence="2">PB2801</strain>
    </source>
</reference>
<dbReference type="Proteomes" id="UP000008068">
    <property type="component" value="Unassembled WGS sequence"/>
</dbReference>
<evidence type="ECO:0000313" key="1">
    <source>
        <dbReference type="EMBL" id="EGT50919.1"/>
    </source>
</evidence>
<proteinExistence type="predicted"/>
<dbReference type="AlphaFoldDB" id="G0PC40"/>
<protein>
    <submittedName>
        <fullName evidence="1">Uncharacterized protein</fullName>
    </submittedName>
</protein>
<accession>G0PC40</accession>
<name>G0PC40_CAEBE</name>
<sequence>MLDKSSGKVVGFKRDLNECPVSVNPPLFGEDTVLMYQGGEQCSFLSIKEAGMYSAK</sequence>